<organism evidence="2 3">
    <name type="scientific">Leyella stercorea</name>
    <dbReference type="NCBI Taxonomy" id="363265"/>
    <lineage>
        <taxon>Bacteria</taxon>
        <taxon>Pseudomonadati</taxon>
        <taxon>Bacteroidota</taxon>
        <taxon>Bacteroidia</taxon>
        <taxon>Bacteroidales</taxon>
        <taxon>Prevotellaceae</taxon>
        <taxon>Leyella</taxon>
    </lineage>
</organism>
<reference evidence="2 3" key="1">
    <citation type="submission" date="2018-08" db="EMBL/GenBank/DDBJ databases">
        <title>A genome reference for cultivated species of the human gut microbiota.</title>
        <authorList>
            <person name="Zou Y."/>
            <person name="Xue W."/>
            <person name="Luo G."/>
        </authorList>
    </citation>
    <scope>NUCLEOTIDE SEQUENCE [LARGE SCALE GENOMIC DNA]</scope>
    <source>
        <strain evidence="2 3">AF42-9</strain>
    </source>
</reference>
<dbReference type="Proteomes" id="UP000286598">
    <property type="component" value="Unassembled WGS sequence"/>
</dbReference>
<keyword evidence="1" id="KW-0812">Transmembrane</keyword>
<sequence length="124" mass="14803">MITLPESFWILFVIIIFCFIIKEAKNGGSHSLNPEKAKQELEDAKESLAFTRHKSWLIRVADRESRRMEKRLEYLYRLRKKAVKRFGEESEQVARIDKWLMEVRRYMLEFSRVSTYADKLGTGI</sequence>
<keyword evidence="1" id="KW-1133">Transmembrane helix</keyword>
<dbReference type="AlphaFoldDB" id="A0A3R6MH81"/>
<gene>
    <name evidence="2" type="ORF">DW060_12250</name>
</gene>
<feature type="transmembrane region" description="Helical" evidence="1">
    <location>
        <begin position="6"/>
        <end position="24"/>
    </location>
</feature>
<proteinExistence type="predicted"/>
<evidence type="ECO:0000256" key="1">
    <source>
        <dbReference type="SAM" id="Phobius"/>
    </source>
</evidence>
<keyword evidence="1" id="KW-0472">Membrane</keyword>
<name>A0A3R6MH81_9BACT</name>
<comment type="caution">
    <text evidence="2">The sequence shown here is derived from an EMBL/GenBank/DDBJ whole genome shotgun (WGS) entry which is preliminary data.</text>
</comment>
<evidence type="ECO:0000313" key="3">
    <source>
        <dbReference type="Proteomes" id="UP000286598"/>
    </source>
</evidence>
<protein>
    <submittedName>
        <fullName evidence="2">Uncharacterized protein</fullName>
    </submittedName>
</protein>
<accession>A0A3R6MH81</accession>
<evidence type="ECO:0000313" key="2">
    <source>
        <dbReference type="EMBL" id="RHK47510.1"/>
    </source>
</evidence>
<dbReference type="EMBL" id="QRNO01000090">
    <property type="protein sequence ID" value="RHK47510.1"/>
    <property type="molecule type" value="Genomic_DNA"/>
</dbReference>
<keyword evidence="3" id="KW-1185">Reference proteome</keyword>